<sequence length="214" mass="23571">MEVSLSRFRGDEGAKKADTVRDKLQEILGNEATIIRPVAKGELNITGLDDSVTVEKVIDVVAGVGNCRLNSVKAGLIRRMTNGLGAVWVQCPLSAAIEISSRNNIKIEWSTVRVKLLQAKPVQCFRFWQFEHVRNTCPSEVDRSGHCFRCGGVGHLARDCFADPRCVVCIDQGKAGNHRLGSDKCQMSGSEERPSRPTWRDTPAWRAGPAVLEL</sequence>
<reference evidence="5" key="1">
    <citation type="submission" date="2025-08" db="UniProtKB">
        <authorList>
            <consortium name="RefSeq"/>
        </authorList>
    </citation>
    <scope>IDENTIFICATION</scope>
    <source>
        <tissue evidence="5">Whole body</tissue>
    </source>
</reference>
<dbReference type="RefSeq" id="XP_024874933.1">
    <property type="nucleotide sequence ID" value="XM_025019165.1"/>
</dbReference>
<dbReference type="Pfam" id="PF00098">
    <property type="entry name" value="zf-CCHC"/>
    <property type="match status" value="1"/>
</dbReference>
<evidence type="ECO:0000313" key="5">
    <source>
        <dbReference type="RefSeq" id="XP_024874933.1"/>
    </source>
</evidence>
<keyword evidence="4" id="KW-1185">Reference proteome</keyword>
<evidence type="ECO:0000256" key="1">
    <source>
        <dbReference type="PROSITE-ProRule" id="PRU00047"/>
    </source>
</evidence>
<dbReference type="Gene3D" id="4.10.60.10">
    <property type="entry name" value="Zinc finger, CCHC-type"/>
    <property type="match status" value="1"/>
</dbReference>
<dbReference type="AlphaFoldDB" id="A0A6J1PZT8"/>
<feature type="region of interest" description="Disordered" evidence="2">
    <location>
        <begin position="179"/>
        <end position="203"/>
    </location>
</feature>
<dbReference type="SUPFAM" id="SSF57756">
    <property type="entry name" value="Retrovirus zinc finger-like domains"/>
    <property type="match status" value="1"/>
</dbReference>
<protein>
    <submittedName>
        <fullName evidence="5">Uncharacterized protein LOC112456544</fullName>
    </submittedName>
</protein>
<proteinExistence type="predicted"/>
<keyword evidence="1" id="KW-0479">Metal-binding</keyword>
<dbReference type="SMART" id="SM00343">
    <property type="entry name" value="ZnF_C2HC"/>
    <property type="match status" value="2"/>
</dbReference>
<name>A0A6J1PZT8_9HYME</name>
<dbReference type="GO" id="GO:0008270">
    <property type="term" value="F:zinc ion binding"/>
    <property type="evidence" value="ECO:0007669"/>
    <property type="project" value="UniProtKB-KW"/>
</dbReference>
<dbReference type="OrthoDB" id="7554612at2759"/>
<keyword evidence="1" id="KW-0863">Zinc-finger</keyword>
<dbReference type="InterPro" id="IPR036875">
    <property type="entry name" value="Znf_CCHC_sf"/>
</dbReference>
<feature type="compositionally biased region" description="Basic and acidic residues" evidence="2">
    <location>
        <begin position="190"/>
        <end position="199"/>
    </location>
</feature>
<dbReference type="GO" id="GO:0003676">
    <property type="term" value="F:nucleic acid binding"/>
    <property type="evidence" value="ECO:0007669"/>
    <property type="project" value="InterPro"/>
</dbReference>
<evidence type="ECO:0000313" key="4">
    <source>
        <dbReference type="Proteomes" id="UP000504618"/>
    </source>
</evidence>
<keyword evidence="1" id="KW-0862">Zinc</keyword>
<evidence type="ECO:0000259" key="3">
    <source>
        <dbReference type="PROSITE" id="PS50158"/>
    </source>
</evidence>
<gene>
    <name evidence="5" type="primary">LOC112456544</name>
</gene>
<dbReference type="InterPro" id="IPR001878">
    <property type="entry name" value="Znf_CCHC"/>
</dbReference>
<dbReference type="GeneID" id="112456544"/>
<evidence type="ECO:0000256" key="2">
    <source>
        <dbReference type="SAM" id="MobiDB-lite"/>
    </source>
</evidence>
<organism evidence="4 5">
    <name type="scientific">Temnothorax curvispinosus</name>
    <dbReference type="NCBI Taxonomy" id="300111"/>
    <lineage>
        <taxon>Eukaryota</taxon>
        <taxon>Metazoa</taxon>
        <taxon>Ecdysozoa</taxon>
        <taxon>Arthropoda</taxon>
        <taxon>Hexapoda</taxon>
        <taxon>Insecta</taxon>
        <taxon>Pterygota</taxon>
        <taxon>Neoptera</taxon>
        <taxon>Endopterygota</taxon>
        <taxon>Hymenoptera</taxon>
        <taxon>Apocrita</taxon>
        <taxon>Aculeata</taxon>
        <taxon>Formicoidea</taxon>
        <taxon>Formicidae</taxon>
        <taxon>Myrmicinae</taxon>
        <taxon>Temnothorax</taxon>
    </lineage>
</organism>
<feature type="domain" description="CCHC-type" evidence="3">
    <location>
        <begin position="147"/>
        <end position="160"/>
    </location>
</feature>
<accession>A0A6J1PZT8</accession>
<dbReference type="PROSITE" id="PS50158">
    <property type="entry name" value="ZF_CCHC"/>
    <property type="match status" value="1"/>
</dbReference>
<dbReference type="Proteomes" id="UP000504618">
    <property type="component" value="Unplaced"/>
</dbReference>